<dbReference type="EMBL" id="BMYZ01000002">
    <property type="protein sequence ID" value="GGY78594.1"/>
    <property type="molecule type" value="Genomic_DNA"/>
</dbReference>
<feature type="transmembrane region" description="Helical" evidence="1">
    <location>
        <begin position="190"/>
        <end position="209"/>
    </location>
</feature>
<keyword evidence="1" id="KW-0812">Transmembrane</keyword>
<comment type="caution">
    <text evidence="2">The sequence shown here is derived from an EMBL/GenBank/DDBJ whole genome shotgun (WGS) entry which is preliminary data.</text>
</comment>
<protein>
    <recommendedName>
        <fullName evidence="4">DUF998 domain-containing protein</fullName>
    </recommendedName>
</protein>
<gene>
    <name evidence="2" type="ORF">GCM10011613_24120</name>
</gene>
<organism evidence="2 3">
    <name type="scientific">Cellvibrio zantedeschiae</name>
    <dbReference type="NCBI Taxonomy" id="1237077"/>
    <lineage>
        <taxon>Bacteria</taxon>
        <taxon>Pseudomonadati</taxon>
        <taxon>Pseudomonadota</taxon>
        <taxon>Gammaproteobacteria</taxon>
        <taxon>Cellvibrionales</taxon>
        <taxon>Cellvibrionaceae</taxon>
        <taxon>Cellvibrio</taxon>
    </lineage>
</organism>
<feature type="transmembrane region" description="Helical" evidence="1">
    <location>
        <begin position="125"/>
        <end position="142"/>
    </location>
</feature>
<keyword evidence="1" id="KW-1133">Transmembrane helix</keyword>
<proteinExistence type="predicted"/>
<evidence type="ECO:0000256" key="1">
    <source>
        <dbReference type="SAM" id="Phobius"/>
    </source>
</evidence>
<evidence type="ECO:0008006" key="4">
    <source>
        <dbReference type="Google" id="ProtNLM"/>
    </source>
</evidence>
<reference evidence="3" key="1">
    <citation type="journal article" date="2019" name="Int. J. Syst. Evol. Microbiol.">
        <title>The Global Catalogue of Microorganisms (GCM) 10K type strain sequencing project: providing services to taxonomists for standard genome sequencing and annotation.</title>
        <authorList>
            <consortium name="The Broad Institute Genomics Platform"/>
            <consortium name="The Broad Institute Genome Sequencing Center for Infectious Disease"/>
            <person name="Wu L."/>
            <person name="Ma J."/>
        </authorList>
    </citation>
    <scope>NUCLEOTIDE SEQUENCE [LARGE SCALE GENOMIC DNA]</scope>
    <source>
        <strain evidence="3">KCTC 32239</strain>
    </source>
</reference>
<sequence>MKDQKLPNQSAGTYRTLRNGLALLAFLFPILLALGAYVRAGLPLAGSISEYYHYFDPVKQEYGRGLMRDLLVGLLCGQAALLFVYKGFTRLEDYALNIAGIAATGLALFPMRWPAPSAFDPFSTHGVFAAIFFISIAYVCIWRANDTLHLIVDEKVRKSYARIYKLLGILMLVLPALVWAWLYYLPLKKSLIFFIEMGSVYTFATYWVLKSREAKMSGLDEQAATGNLSVPDHSIKDMFRELPVQHRE</sequence>
<feature type="transmembrane region" description="Helical" evidence="1">
    <location>
        <begin position="94"/>
        <end position="113"/>
    </location>
</feature>
<evidence type="ECO:0000313" key="3">
    <source>
        <dbReference type="Proteomes" id="UP000619761"/>
    </source>
</evidence>
<feature type="transmembrane region" description="Helical" evidence="1">
    <location>
        <begin position="163"/>
        <end position="184"/>
    </location>
</feature>
<evidence type="ECO:0000313" key="2">
    <source>
        <dbReference type="EMBL" id="GGY78594.1"/>
    </source>
</evidence>
<feature type="transmembrane region" description="Helical" evidence="1">
    <location>
        <begin position="65"/>
        <end position="85"/>
    </location>
</feature>
<dbReference type="RefSeq" id="WP_189418951.1">
    <property type="nucleotide sequence ID" value="NZ_BMYZ01000002.1"/>
</dbReference>
<keyword evidence="1" id="KW-0472">Membrane</keyword>
<accession>A0ABQ3B865</accession>
<name>A0ABQ3B865_9GAMM</name>
<keyword evidence="3" id="KW-1185">Reference proteome</keyword>
<dbReference type="Proteomes" id="UP000619761">
    <property type="component" value="Unassembled WGS sequence"/>
</dbReference>
<feature type="transmembrane region" description="Helical" evidence="1">
    <location>
        <begin position="21"/>
        <end position="45"/>
    </location>
</feature>